<dbReference type="SUPFAM" id="SSF52047">
    <property type="entry name" value="RNI-like"/>
    <property type="match status" value="1"/>
</dbReference>
<name>A0A6A6R7B1_9PEZI</name>
<gene>
    <name evidence="1" type="ORF">BU16DRAFT_534878</name>
</gene>
<evidence type="ECO:0000313" key="1">
    <source>
        <dbReference type="EMBL" id="KAF2500264.1"/>
    </source>
</evidence>
<proteinExistence type="predicted"/>
<dbReference type="Proteomes" id="UP000799750">
    <property type="component" value="Unassembled WGS sequence"/>
</dbReference>
<organism evidence="1 2">
    <name type="scientific">Lophium mytilinum</name>
    <dbReference type="NCBI Taxonomy" id="390894"/>
    <lineage>
        <taxon>Eukaryota</taxon>
        <taxon>Fungi</taxon>
        <taxon>Dikarya</taxon>
        <taxon>Ascomycota</taxon>
        <taxon>Pezizomycotina</taxon>
        <taxon>Dothideomycetes</taxon>
        <taxon>Pleosporomycetidae</taxon>
        <taxon>Mytilinidiales</taxon>
        <taxon>Mytilinidiaceae</taxon>
        <taxon>Lophium</taxon>
    </lineage>
</organism>
<keyword evidence="2" id="KW-1185">Reference proteome</keyword>
<dbReference type="EMBL" id="MU004183">
    <property type="protein sequence ID" value="KAF2500264.1"/>
    <property type="molecule type" value="Genomic_DNA"/>
</dbReference>
<protein>
    <submittedName>
        <fullName evidence="1">Uncharacterized protein</fullName>
    </submittedName>
</protein>
<reference evidence="1" key="1">
    <citation type="journal article" date="2020" name="Stud. Mycol.">
        <title>101 Dothideomycetes genomes: a test case for predicting lifestyles and emergence of pathogens.</title>
        <authorList>
            <person name="Haridas S."/>
            <person name="Albert R."/>
            <person name="Binder M."/>
            <person name="Bloem J."/>
            <person name="Labutti K."/>
            <person name="Salamov A."/>
            <person name="Andreopoulos B."/>
            <person name="Baker S."/>
            <person name="Barry K."/>
            <person name="Bills G."/>
            <person name="Bluhm B."/>
            <person name="Cannon C."/>
            <person name="Castanera R."/>
            <person name="Culley D."/>
            <person name="Daum C."/>
            <person name="Ezra D."/>
            <person name="Gonzalez J."/>
            <person name="Henrissat B."/>
            <person name="Kuo A."/>
            <person name="Liang C."/>
            <person name="Lipzen A."/>
            <person name="Lutzoni F."/>
            <person name="Magnuson J."/>
            <person name="Mondo S."/>
            <person name="Nolan M."/>
            <person name="Ohm R."/>
            <person name="Pangilinan J."/>
            <person name="Park H.-J."/>
            <person name="Ramirez L."/>
            <person name="Alfaro M."/>
            <person name="Sun H."/>
            <person name="Tritt A."/>
            <person name="Yoshinaga Y."/>
            <person name="Zwiers L.-H."/>
            <person name="Turgeon B."/>
            <person name="Goodwin S."/>
            <person name="Spatafora J."/>
            <person name="Crous P."/>
            <person name="Grigoriev I."/>
        </authorList>
    </citation>
    <scope>NUCLEOTIDE SEQUENCE</scope>
    <source>
        <strain evidence="1">CBS 269.34</strain>
    </source>
</reference>
<dbReference type="AlphaFoldDB" id="A0A6A6R7B1"/>
<accession>A0A6A6R7B1</accession>
<sequence>MNVAASKENSGDIPTGESGNMKLGSAALFRLLDLPNEILLEIVSFLPDLYFRCSRYETSDGPSKQYFELADLRNARLVCKLLAGIGDLWLTTNLTCLYLDASPKSLRAFEAICDHPQYSKAVREVVYIGSRIAGNLRDRDEYYKEAVDWYMCEMIKAGEFTLHHEDDGAWPNHDKWLSRFSPYVTPEVVQAMDRMHEVYTQRLASQERELASKADLMALTKAFQKMPNITSLSFINSTETGAVGWNVPELWHRGNSWDYKSENTVFRPHKIRRIWSCDNFGECDQCDGESLFSEGSFLCQREFWHGFDTLMEAALHSKNTIRQLRLGHNEVRIPTSFLTPYPAKVHINTGKVFANLKHIHIHFKLGCHGFGVSRLSSQDVNPLVEGLRHCPSLESLALIADRESRFHSPKNDKNDTIDQVLSLHFPKLRKLFLEETIATSKSLWAFCKTHSSTLKALGLDRVFLFRGGTGGHPRKIPNVWRPFLTKLPQILTLEEGSVRIDRDTELRDLYAWEKELGEEYRGPSRKRCSRDECLSSVFSEDGSDRDSDVESGIFDFSDQMVAKKRI</sequence>
<dbReference type="OrthoDB" id="5422579at2759"/>
<evidence type="ECO:0000313" key="2">
    <source>
        <dbReference type="Proteomes" id="UP000799750"/>
    </source>
</evidence>